<dbReference type="PROSITE" id="PS01124">
    <property type="entry name" value="HTH_ARAC_FAMILY_2"/>
    <property type="match status" value="1"/>
</dbReference>
<keyword evidence="1" id="KW-0805">Transcription regulation</keyword>
<evidence type="ECO:0000256" key="2">
    <source>
        <dbReference type="ARBA" id="ARBA00023125"/>
    </source>
</evidence>
<dbReference type="GO" id="GO:0043565">
    <property type="term" value="F:sequence-specific DNA binding"/>
    <property type="evidence" value="ECO:0007669"/>
    <property type="project" value="InterPro"/>
</dbReference>
<dbReference type="PRINTS" id="PR00032">
    <property type="entry name" value="HTHARAC"/>
</dbReference>
<evidence type="ECO:0000256" key="3">
    <source>
        <dbReference type="ARBA" id="ARBA00023163"/>
    </source>
</evidence>
<protein>
    <submittedName>
        <fullName evidence="5">AraC family transcriptional regulator</fullName>
    </submittedName>
</protein>
<dbReference type="InterPro" id="IPR011051">
    <property type="entry name" value="RmlC_Cupin_sf"/>
</dbReference>
<dbReference type="SMART" id="SM00342">
    <property type="entry name" value="HTH_ARAC"/>
    <property type="match status" value="1"/>
</dbReference>
<name>A0A2R5EQP3_9BACL</name>
<dbReference type="EMBL" id="BDQX01000019">
    <property type="protein sequence ID" value="GBG05741.1"/>
    <property type="molecule type" value="Genomic_DNA"/>
</dbReference>
<dbReference type="SUPFAM" id="SSF51182">
    <property type="entry name" value="RmlC-like cupins"/>
    <property type="match status" value="1"/>
</dbReference>
<accession>A0A2R5EQP3</accession>
<evidence type="ECO:0000313" key="6">
    <source>
        <dbReference type="Proteomes" id="UP000245202"/>
    </source>
</evidence>
<dbReference type="PANTHER" id="PTHR43280">
    <property type="entry name" value="ARAC-FAMILY TRANSCRIPTIONAL REGULATOR"/>
    <property type="match status" value="1"/>
</dbReference>
<feature type="domain" description="HTH araC/xylS-type" evidence="4">
    <location>
        <begin position="198"/>
        <end position="296"/>
    </location>
</feature>
<dbReference type="InterPro" id="IPR009057">
    <property type="entry name" value="Homeodomain-like_sf"/>
</dbReference>
<keyword evidence="6" id="KW-1185">Reference proteome</keyword>
<sequence>MSQFAIQDVMCSAYAEDNVRFFDFNKEMVDGLPFKIYRISESYPKLGDHKHNYVQIWYIKKGHLVHTMYNEQVELVPGNLFIVPPHIIHRFTILSPQQIEIIGCEFIPQLLTLHKTTKMLFADDDEIYSKITLSGSADIEAQQLLEKMLIEYERKETHYETIIMGKIFHLVGITMRARLNSLQISHPNNRMRHHNIIEKVLSYIDMHYAEELTIEDVTQVAHLSRTVFCDLFKRATNKTFQEYLQATRLSRAMELLLHSNMRIADICYEVGINHPAYFSKIFKKQFGVTPIQYKHKALHSTH</sequence>
<dbReference type="InterPro" id="IPR018062">
    <property type="entry name" value="HTH_AraC-typ_CS"/>
</dbReference>
<dbReference type="Gene3D" id="2.60.120.10">
    <property type="entry name" value="Jelly Rolls"/>
    <property type="match status" value="1"/>
</dbReference>
<keyword evidence="3" id="KW-0804">Transcription</keyword>
<evidence type="ECO:0000256" key="1">
    <source>
        <dbReference type="ARBA" id="ARBA00023015"/>
    </source>
</evidence>
<keyword evidence="2" id="KW-0238">DNA-binding</keyword>
<dbReference type="Pfam" id="PF12833">
    <property type="entry name" value="HTH_18"/>
    <property type="match status" value="1"/>
</dbReference>
<evidence type="ECO:0000259" key="4">
    <source>
        <dbReference type="PROSITE" id="PS01124"/>
    </source>
</evidence>
<organism evidence="5 6">
    <name type="scientific">Paenibacillus agaridevorans</name>
    <dbReference type="NCBI Taxonomy" id="171404"/>
    <lineage>
        <taxon>Bacteria</taxon>
        <taxon>Bacillati</taxon>
        <taxon>Bacillota</taxon>
        <taxon>Bacilli</taxon>
        <taxon>Bacillales</taxon>
        <taxon>Paenibacillaceae</taxon>
        <taxon>Paenibacillus</taxon>
    </lineage>
</organism>
<comment type="caution">
    <text evidence="5">The sequence shown here is derived from an EMBL/GenBank/DDBJ whole genome shotgun (WGS) entry which is preliminary data.</text>
</comment>
<dbReference type="InterPro" id="IPR014710">
    <property type="entry name" value="RmlC-like_jellyroll"/>
</dbReference>
<dbReference type="Gene3D" id="1.10.10.60">
    <property type="entry name" value="Homeodomain-like"/>
    <property type="match status" value="2"/>
</dbReference>
<dbReference type="InterPro" id="IPR018060">
    <property type="entry name" value="HTH_AraC"/>
</dbReference>
<dbReference type="InterPro" id="IPR020449">
    <property type="entry name" value="Tscrpt_reg_AraC-type_HTH"/>
</dbReference>
<dbReference type="PROSITE" id="PS00041">
    <property type="entry name" value="HTH_ARAC_FAMILY_1"/>
    <property type="match status" value="1"/>
</dbReference>
<dbReference type="Pfam" id="PF02311">
    <property type="entry name" value="AraC_binding"/>
    <property type="match status" value="1"/>
</dbReference>
<reference evidence="5 6" key="1">
    <citation type="submission" date="2017-08" db="EMBL/GenBank/DDBJ databases">
        <title>Substantial Increase in Enzyme Production by Combined Drug-Resistance Mutations in Paenibacillus agaridevorans.</title>
        <authorList>
            <person name="Tanaka Y."/>
            <person name="Funane K."/>
            <person name="Hosaka T."/>
            <person name="Shiwa Y."/>
            <person name="Fujita N."/>
            <person name="Miyazaki T."/>
            <person name="Yoshikawa H."/>
            <person name="Murakami K."/>
            <person name="Kasahara K."/>
            <person name="Inaoka T."/>
            <person name="Hiraga Y."/>
            <person name="Ochi K."/>
        </authorList>
    </citation>
    <scope>NUCLEOTIDE SEQUENCE [LARGE SCALE GENOMIC DNA]</scope>
    <source>
        <strain evidence="5 6">T-3040</strain>
    </source>
</reference>
<dbReference type="RefSeq" id="WP_108991197.1">
    <property type="nucleotide sequence ID" value="NZ_BDQX01000019.1"/>
</dbReference>
<dbReference type="Proteomes" id="UP000245202">
    <property type="component" value="Unassembled WGS sequence"/>
</dbReference>
<gene>
    <name evidence="5" type="ORF">PAT3040_00226</name>
</gene>
<dbReference type="SUPFAM" id="SSF46689">
    <property type="entry name" value="Homeodomain-like"/>
    <property type="match status" value="2"/>
</dbReference>
<dbReference type="PANTHER" id="PTHR43280:SF34">
    <property type="entry name" value="ARAC-FAMILY TRANSCRIPTIONAL REGULATOR"/>
    <property type="match status" value="1"/>
</dbReference>
<dbReference type="GO" id="GO:0003700">
    <property type="term" value="F:DNA-binding transcription factor activity"/>
    <property type="evidence" value="ECO:0007669"/>
    <property type="project" value="InterPro"/>
</dbReference>
<evidence type="ECO:0000313" key="5">
    <source>
        <dbReference type="EMBL" id="GBG05741.1"/>
    </source>
</evidence>
<proteinExistence type="predicted"/>
<dbReference type="AlphaFoldDB" id="A0A2R5EQP3"/>
<dbReference type="InterPro" id="IPR003313">
    <property type="entry name" value="AraC-bd"/>
</dbReference>